<organism evidence="1 2">
    <name type="scientific">Gordonia phage Vine</name>
    <dbReference type="NCBI Taxonomy" id="2857501"/>
    <lineage>
        <taxon>Viruses</taxon>
        <taxon>Duplodnaviria</taxon>
        <taxon>Heunggongvirae</taxon>
        <taxon>Uroviricota</taxon>
        <taxon>Caudoviricetes</taxon>
        <taxon>Ponsvirus</taxon>
        <taxon>Ponsvirus vine</taxon>
    </lineage>
</organism>
<dbReference type="GeneID" id="77939475"/>
<dbReference type="EMBL" id="MZ622167">
    <property type="protein sequence ID" value="QZD97743.1"/>
    <property type="molecule type" value="Genomic_DNA"/>
</dbReference>
<reference evidence="1 2" key="1">
    <citation type="submission" date="2021-07" db="EMBL/GenBank/DDBJ databases">
        <authorList>
            <person name="Asche M.J."/>
            <person name="Box R.E."/>
            <person name="Grosz K.R."/>
            <person name="Hilfiker G.E."/>
            <person name="Lawrence N.C."/>
            <person name="Rodriguez X.F."/>
            <person name="Schneider G.T."/>
            <person name="Ziemann C.M."/>
            <person name="Chia C.P."/>
            <person name="Williams D.C."/>
            <person name="Garlena R.A."/>
            <person name="Russell D.A."/>
            <person name="Pope W.H."/>
            <person name="Jacobs-Sera D."/>
            <person name="Hatfull G.F."/>
        </authorList>
    </citation>
    <scope>NUCLEOTIDE SEQUENCE [LARGE SCALE GENOMIC DNA]</scope>
</reference>
<sequence>MGWGHFFGRINVFDPHTTKGPTMTNTTAILTDILASLQDIAATDTIDELADRGLVERDEIAYLDEGDALPYGYGGTTDDLANLLVAIEAESTDPAVTALIAVVRSTFLS</sequence>
<name>A0AAE8BZG1_9CAUD</name>
<dbReference type="KEGG" id="vg:77939475"/>
<gene>
    <name evidence="1" type="primary">34</name>
    <name evidence="1" type="ORF">SEA_VINE_34</name>
</gene>
<evidence type="ECO:0000313" key="2">
    <source>
        <dbReference type="Proteomes" id="UP000827818"/>
    </source>
</evidence>
<evidence type="ECO:0000313" key="1">
    <source>
        <dbReference type="EMBL" id="QZD97743.1"/>
    </source>
</evidence>
<proteinExistence type="predicted"/>
<dbReference type="Proteomes" id="UP000827818">
    <property type="component" value="Segment"/>
</dbReference>
<keyword evidence="2" id="KW-1185">Reference proteome</keyword>
<dbReference type="RefSeq" id="YP_010663451.1">
    <property type="nucleotide sequence ID" value="NC_070897.1"/>
</dbReference>
<protein>
    <submittedName>
        <fullName evidence="1">Uncharacterized protein</fullName>
    </submittedName>
</protein>
<accession>A0AAE8BZG1</accession>